<evidence type="ECO:0000256" key="3">
    <source>
        <dbReference type="ARBA" id="ARBA00022729"/>
    </source>
</evidence>
<evidence type="ECO:0000256" key="2">
    <source>
        <dbReference type="ARBA" id="ARBA00022448"/>
    </source>
</evidence>
<dbReference type="Pfam" id="PF00496">
    <property type="entry name" value="SBP_bac_5"/>
    <property type="match status" value="1"/>
</dbReference>
<name>A0A537JSQ4_9BACT</name>
<dbReference type="Gene3D" id="3.40.190.10">
    <property type="entry name" value="Periplasmic binding protein-like II"/>
    <property type="match status" value="2"/>
</dbReference>
<dbReference type="GO" id="GO:1904680">
    <property type="term" value="F:peptide transmembrane transporter activity"/>
    <property type="evidence" value="ECO:0007669"/>
    <property type="project" value="TreeGrafter"/>
</dbReference>
<organism evidence="6 7">
    <name type="scientific">Candidatus Segetimicrobium genomatis</name>
    <dbReference type="NCBI Taxonomy" id="2569760"/>
    <lineage>
        <taxon>Bacteria</taxon>
        <taxon>Bacillati</taxon>
        <taxon>Candidatus Sysuimicrobiota</taxon>
        <taxon>Candidatus Sysuimicrobiia</taxon>
        <taxon>Candidatus Sysuimicrobiales</taxon>
        <taxon>Candidatus Segetimicrobiaceae</taxon>
        <taxon>Candidatus Segetimicrobium</taxon>
    </lineage>
</organism>
<gene>
    <name evidence="6" type="ORF">E6H00_17960</name>
</gene>
<keyword evidence="3 4" id="KW-0732">Signal</keyword>
<keyword evidence="2" id="KW-0813">Transport</keyword>
<dbReference type="Gene3D" id="3.10.105.10">
    <property type="entry name" value="Dipeptide-binding Protein, Domain 3"/>
    <property type="match status" value="2"/>
</dbReference>
<feature type="chain" id="PRO_5022101656" evidence="4">
    <location>
        <begin position="23"/>
        <end position="561"/>
    </location>
</feature>
<proteinExistence type="inferred from homology"/>
<feature type="domain" description="Solute-binding protein family 5" evidence="5">
    <location>
        <begin position="258"/>
        <end position="548"/>
    </location>
</feature>
<dbReference type="AlphaFoldDB" id="A0A537JSQ4"/>
<sequence>MQKRSVVHGLAFLALGALIAAGAPVAPTQAQPGRQVRELVLVTWPQAQDPQQYEAARIAAEGMRRLGLRVTVRTMPWEQLADYIWYSRQKWDMTTWQMVGRPERSDPDELLVNLFSSSTAKDGYNFIGFIDPKYDEIAQGQREATDLTTRKKLIVQAQEIIAGAQPYTFLVNPKSIYAFNNQVWDPATIVEQKGIGIKNFWTFDGAAPKGAQKDMVLNAQDPVQAINPLYISGKVDSWITELIWDRLVRIGPDGLPRPWAAGAYKWLTPTTIDVTLRPGMRWHDGTPVTADDVIFSFTAPKGGKVPMYRPFVANIADIKKLSATTLRFTLAKPSAAFLTSTLGKINLVPQHVWAPMLQSLEGKKENAESLQEKAPIGSGPFKFAGWTRGQEVVLEANPEHWAAPKMRRWILRTVSNVEAALGGLRNGEINFLSDYLGDPAVLARLSSQDPRITVIASTDIGMQFIAYNERRPPFNDADFRRALSMVIDRNMIRLVAYKGYGVLADSPVSQALEFWHAPNLPQYAYNVAAARDLLKKAGYEWDPQGHLLYPASQTETLEVAR</sequence>
<evidence type="ECO:0000313" key="6">
    <source>
        <dbReference type="EMBL" id="TMI86569.1"/>
    </source>
</evidence>
<comment type="caution">
    <text evidence="6">The sequence shown here is derived from an EMBL/GenBank/DDBJ whole genome shotgun (WGS) entry which is preliminary data.</text>
</comment>
<accession>A0A537JSQ4</accession>
<dbReference type="PANTHER" id="PTHR30290:SF9">
    <property type="entry name" value="OLIGOPEPTIDE-BINDING PROTEIN APPA"/>
    <property type="match status" value="1"/>
</dbReference>
<dbReference type="SUPFAM" id="SSF53850">
    <property type="entry name" value="Periplasmic binding protein-like II"/>
    <property type="match status" value="2"/>
</dbReference>
<dbReference type="EMBL" id="VBAK01000196">
    <property type="protein sequence ID" value="TMI86569.1"/>
    <property type="molecule type" value="Genomic_DNA"/>
</dbReference>
<feature type="signal peptide" evidence="4">
    <location>
        <begin position="1"/>
        <end position="22"/>
    </location>
</feature>
<comment type="similarity">
    <text evidence="1">Belongs to the bacterial solute-binding protein 5 family.</text>
</comment>
<dbReference type="InterPro" id="IPR039424">
    <property type="entry name" value="SBP_5"/>
</dbReference>
<evidence type="ECO:0000256" key="1">
    <source>
        <dbReference type="ARBA" id="ARBA00005695"/>
    </source>
</evidence>
<evidence type="ECO:0000256" key="4">
    <source>
        <dbReference type="SAM" id="SignalP"/>
    </source>
</evidence>
<protein>
    <submittedName>
        <fullName evidence="6">Twin-arginine translocation pathway signal protein</fullName>
    </submittedName>
</protein>
<dbReference type="CDD" id="cd00995">
    <property type="entry name" value="PBP2_NikA_DppA_OppA_like"/>
    <property type="match status" value="1"/>
</dbReference>
<reference evidence="6 7" key="1">
    <citation type="journal article" date="2019" name="Nat. Microbiol.">
        <title>Mediterranean grassland soil C-N compound turnover is dependent on rainfall and depth, and is mediated by genomically divergent microorganisms.</title>
        <authorList>
            <person name="Diamond S."/>
            <person name="Andeer P.F."/>
            <person name="Li Z."/>
            <person name="Crits-Christoph A."/>
            <person name="Burstein D."/>
            <person name="Anantharaman K."/>
            <person name="Lane K.R."/>
            <person name="Thomas B.C."/>
            <person name="Pan C."/>
            <person name="Northen T.R."/>
            <person name="Banfield J.F."/>
        </authorList>
    </citation>
    <scope>NUCLEOTIDE SEQUENCE [LARGE SCALE GENOMIC DNA]</scope>
    <source>
        <strain evidence="6">NP_3</strain>
    </source>
</reference>
<dbReference type="InterPro" id="IPR000914">
    <property type="entry name" value="SBP_5_dom"/>
</dbReference>
<dbReference type="PANTHER" id="PTHR30290">
    <property type="entry name" value="PERIPLASMIC BINDING COMPONENT OF ABC TRANSPORTER"/>
    <property type="match status" value="1"/>
</dbReference>
<evidence type="ECO:0000259" key="5">
    <source>
        <dbReference type="Pfam" id="PF00496"/>
    </source>
</evidence>
<dbReference type="GO" id="GO:0015833">
    <property type="term" value="P:peptide transport"/>
    <property type="evidence" value="ECO:0007669"/>
    <property type="project" value="TreeGrafter"/>
</dbReference>
<dbReference type="Proteomes" id="UP000318509">
    <property type="component" value="Unassembled WGS sequence"/>
</dbReference>
<evidence type="ECO:0000313" key="7">
    <source>
        <dbReference type="Proteomes" id="UP000318509"/>
    </source>
</evidence>